<name>A0ABV2SG04_9GAMM</name>
<evidence type="ECO:0000313" key="1">
    <source>
        <dbReference type="EMBL" id="MET4756014.1"/>
    </source>
</evidence>
<sequence length="215" mass="25139">MPLIQAWELSEFAREYFRGTLKTANKVYSLQYGSVAEDDKLRRNSNRQKAFQSHIDLCKHPVQSRIEILETWEQEKRCGNCLEYAQIAANEGIKRKIPNIWLASYINGLHVFLVLTDTPAQFDIMPIKDFKNFEQNDFFVCDPWFNISCKLCLYHSKTFEKACDWNSKGKEITSKLFRTGEPAIQWFHRLADSKIEFCQITNEKGEAVSLGYDIF</sequence>
<dbReference type="Proteomes" id="UP001549366">
    <property type="component" value="Unassembled WGS sequence"/>
</dbReference>
<reference evidence="1 2" key="1">
    <citation type="submission" date="2024-06" db="EMBL/GenBank/DDBJ databases">
        <title>Genomic Encyclopedia of Type Strains, Phase V (KMG-V): Genome sequencing to study the core and pangenomes of soil and plant-associated prokaryotes.</title>
        <authorList>
            <person name="Whitman W."/>
        </authorList>
    </citation>
    <scope>NUCLEOTIDE SEQUENCE [LARGE SCALE GENOMIC DNA]</scope>
    <source>
        <strain evidence="1 2">NE40</strain>
    </source>
</reference>
<dbReference type="RefSeq" id="WP_354010380.1">
    <property type="nucleotide sequence ID" value="NZ_JBEWTA010000001.1"/>
</dbReference>
<dbReference type="EMBL" id="JBEWTB010000002">
    <property type="protein sequence ID" value="MET4756014.1"/>
    <property type="molecule type" value="Genomic_DNA"/>
</dbReference>
<evidence type="ECO:0000313" key="2">
    <source>
        <dbReference type="Proteomes" id="UP001549366"/>
    </source>
</evidence>
<organism evidence="1 2">
    <name type="scientific">Endozoicomonas lisbonensis</name>
    <dbReference type="NCBI Taxonomy" id="3120522"/>
    <lineage>
        <taxon>Bacteria</taxon>
        <taxon>Pseudomonadati</taxon>
        <taxon>Pseudomonadota</taxon>
        <taxon>Gammaproteobacteria</taxon>
        <taxon>Oceanospirillales</taxon>
        <taxon>Endozoicomonadaceae</taxon>
        <taxon>Endozoicomonas</taxon>
    </lineage>
</organism>
<keyword evidence="2" id="KW-1185">Reference proteome</keyword>
<accession>A0ABV2SG04</accession>
<proteinExistence type="predicted"/>
<gene>
    <name evidence="1" type="ORF">V5J35_001206</name>
</gene>
<comment type="caution">
    <text evidence="1">The sequence shown here is derived from an EMBL/GenBank/DDBJ whole genome shotgun (WGS) entry which is preliminary data.</text>
</comment>
<protein>
    <submittedName>
        <fullName evidence="1">Uncharacterized protein</fullName>
    </submittedName>
</protein>